<dbReference type="EMBL" id="AYSO01000020">
    <property type="protein sequence ID" value="KIE44325.1"/>
    <property type="molecule type" value="Genomic_DNA"/>
</dbReference>
<dbReference type="RefSeq" id="WP_039636922.1">
    <property type="nucleotide sequence ID" value="NZ_AYSO01000020.1"/>
</dbReference>
<dbReference type="AlphaFoldDB" id="A0A0C1U9P0"/>
<dbReference type="GO" id="GO:0016301">
    <property type="term" value="F:kinase activity"/>
    <property type="evidence" value="ECO:0007669"/>
    <property type="project" value="UniProtKB-KW"/>
</dbReference>
<dbReference type="SUPFAM" id="SSF53613">
    <property type="entry name" value="Ribokinase-like"/>
    <property type="match status" value="1"/>
</dbReference>
<dbReference type="InterPro" id="IPR029056">
    <property type="entry name" value="Ribokinase-like"/>
</dbReference>
<dbReference type="STRING" id="29341.RSJ17_06910"/>
<comment type="caution">
    <text evidence="1">The sequence shown here is derived from an EMBL/GenBank/DDBJ whole genome shotgun (WGS) entry which is preliminary data.</text>
</comment>
<dbReference type="Proteomes" id="UP000031366">
    <property type="component" value="Unassembled WGS sequence"/>
</dbReference>
<accession>A0A0C1U9P0</accession>
<sequence>MEELFKNITELIEKIENSNIRCKAVVGFDGFVDELVHAVDIRKSPDEYERIKTLKSFGERISKAAGLSTNIEKVPLKIKLGGNGPIMCDTLINLGLDLTYIGALGEDDIHEVFKDMAKNCRAISICDPSYTEAYEFEDGKLITSKQNSMKEINWSLIDKKIGISVFKELIEECKLLAMVNWTTLPYMNEIFENIVSKIIPHVKSTDKLVFFDLADIEKRTEEDVIKVLNLISNFNLKFKAILGLNKKECFDVAKVLKIPSIDGKNYNNMDLRATCREISENINIYAVVVHPVDEALSYCRGNCYHTLGPFTANPKITTGAGDNFNAGFCFGQLLDLSIQLSLLLGTAVSGYYVREGKSPNKEELVNFLKAWRDTLYK</sequence>
<gene>
    <name evidence="1" type="ORF">U732_821</name>
</gene>
<organism evidence="1 2">
    <name type="scientific">Clostridium argentinense CDC 2741</name>
    <dbReference type="NCBI Taxonomy" id="1418104"/>
    <lineage>
        <taxon>Bacteria</taxon>
        <taxon>Bacillati</taxon>
        <taxon>Bacillota</taxon>
        <taxon>Clostridia</taxon>
        <taxon>Eubacteriales</taxon>
        <taxon>Clostridiaceae</taxon>
        <taxon>Clostridium</taxon>
    </lineage>
</organism>
<dbReference type="InterPro" id="IPR057621">
    <property type="entry name" value="Khk_prokaryotic"/>
</dbReference>
<dbReference type="Pfam" id="PF25270">
    <property type="entry name" value="Khk"/>
    <property type="match status" value="1"/>
</dbReference>
<evidence type="ECO:0000313" key="2">
    <source>
        <dbReference type="Proteomes" id="UP000031366"/>
    </source>
</evidence>
<protein>
    <submittedName>
        <fullName evidence="1">PfkB carbohydrate kinase family protein</fullName>
    </submittedName>
</protein>
<reference evidence="1 2" key="1">
    <citation type="journal article" date="2015" name="Infect. Genet. Evol.">
        <title>Genomic sequences of six botulinum neurotoxin-producing strains representing three clostridial species illustrate the mobility and diversity of botulinum neurotoxin genes.</title>
        <authorList>
            <person name="Smith T.J."/>
            <person name="Hill K.K."/>
            <person name="Xie G."/>
            <person name="Foley B.T."/>
            <person name="Williamson C.H."/>
            <person name="Foster J.T."/>
            <person name="Johnson S.L."/>
            <person name="Chertkov O."/>
            <person name="Teshima H."/>
            <person name="Gibbons H.S."/>
            <person name="Johnsky L.A."/>
            <person name="Karavis M.A."/>
            <person name="Smith L.A."/>
        </authorList>
    </citation>
    <scope>NUCLEOTIDE SEQUENCE [LARGE SCALE GENOMIC DNA]</scope>
    <source>
        <strain evidence="1 2">CDC 2741</strain>
    </source>
</reference>
<keyword evidence="1" id="KW-0418">Kinase</keyword>
<proteinExistence type="predicted"/>
<keyword evidence="1" id="KW-0808">Transferase</keyword>
<evidence type="ECO:0000313" key="1">
    <source>
        <dbReference type="EMBL" id="KIE44325.1"/>
    </source>
</evidence>
<dbReference type="Gene3D" id="3.40.1190.20">
    <property type="match status" value="1"/>
</dbReference>
<dbReference type="OrthoDB" id="787163at2"/>
<name>A0A0C1U9P0_9CLOT</name>
<keyword evidence="2" id="KW-1185">Reference proteome</keyword>